<keyword evidence="3 7" id="KW-0288">FMN</keyword>
<comment type="function">
    <text evidence="7">Flavin prenyltransferase that catalyzes the synthesis of the prenylated FMN cofactor (prenyl-FMN) for 4-hydroxy-3-polyprenylbenzoic acid decarboxylase UbiD. The prenyltransferase is metal-independent and links a dimethylallyl moiety from dimethylallyl monophosphate (DMAP) to the flavin N5 and C6 atoms of FMN.</text>
</comment>
<dbReference type="SUPFAM" id="SSF52507">
    <property type="entry name" value="Homo-oligomeric flavin-containing Cys decarboxylases, HFCD"/>
    <property type="match status" value="1"/>
</dbReference>
<dbReference type="PANTHER" id="PTHR43374">
    <property type="entry name" value="FLAVIN PRENYLTRANSFERASE"/>
    <property type="match status" value="1"/>
</dbReference>
<evidence type="ECO:0000256" key="6">
    <source>
        <dbReference type="ARBA" id="ARBA00060793"/>
    </source>
</evidence>
<name>A0A7Z2GJ72_9BURK</name>
<keyword evidence="2 7" id="KW-0285">Flavoprotein</keyword>
<dbReference type="OrthoDB" id="9781577at2"/>
<comment type="catalytic activity">
    <reaction evidence="5 7">
        <text>dimethylallyl phosphate + FMNH2 = prenylated FMNH2 + phosphate</text>
        <dbReference type="Rhea" id="RHEA:37743"/>
        <dbReference type="ChEBI" id="CHEBI:43474"/>
        <dbReference type="ChEBI" id="CHEBI:57618"/>
        <dbReference type="ChEBI" id="CHEBI:87467"/>
        <dbReference type="ChEBI" id="CHEBI:88052"/>
        <dbReference type="EC" id="2.5.1.129"/>
    </reaction>
</comment>
<feature type="binding site" evidence="7">
    <location>
        <position position="224"/>
    </location>
    <ligand>
        <name>dimethylallyl phosphate</name>
        <dbReference type="ChEBI" id="CHEBI:88052"/>
    </ligand>
</feature>
<evidence type="ECO:0000313" key="10">
    <source>
        <dbReference type="Proteomes" id="UP000433577"/>
    </source>
</evidence>
<organism evidence="9 10">
    <name type="scientific">Paraburkholderia acidisoli</name>
    <dbReference type="NCBI Taxonomy" id="2571748"/>
    <lineage>
        <taxon>Bacteria</taxon>
        <taxon>Pseudomonadati</taxon>
        <taxon>Pseudomonadota</taxon>
        <taxon>Betaproteobacteria</taxon>
        <taxon>Burkholderiales</taxon>
        <taxon>Burkholderiaceae</taxon>
        <taxon>Paraburkholderia</taxon>
    </lineage>
</organism>
<dbReference type="GO" id="GO:0106141">
    <property type="term" value="F:flavin prenyltransferase activity"/>
    <property type="evidence" value="ECO:0007669"/>
    <property type="project" value="UniProtKB-EC"/>
</dbReference>
<keyword evidence="4 7" id="KW-0808">Transferase</keyword>
<feature type="binding site" evidence="7">
    <location>
        <position position="178"/>
    </location>
    <ligand>
        <name>FMN</name>
        <dbReference type="ChEBI" id="CHEBI:58210"/>
    </ligand>
</feature>
<reference evidence="9 10" key="1">
    <citation type="submission" date="2019-12" db="EMBL/GenBank/DDBJ databases">
        <title>Paraburkholderia acidiphila 7Q-K02 sp. nov and Paraburkholderia acidisoli DHF22 sp. nov., two strains isolated from forest soil.</title>
        <authorList>
            <person name="Gao Z."/>
            <person name="Qiu L."/>
        </authorList>
    </citation>
    <scope>NUCLEOTIDE SEQUENCE [LARGE SCALE GENOMIC DNA]</scope>
    <source>
        <strain evidence="9 10">DHF22</strain>
    </source>
</reference>
<keyword evidence="1 7" id="KW-0637">Prenyltransferase</keyword>
<dbReference type="Proteomes" id="UP000433577">
    <property type="component" value="Chromosome 1"/>
</dbReference>
<dbReference type="KEGG" id="pacs:FAZ98_12385"/>
<feature type="binding site" evidence="7">
    <location>
        <begin position="65"/>
        <end position="67"/>
    </location>
    <ligand>
        <name>FMN</name>
        <dbReference type="ChEBI" id="CHEBI:58210"/>
    </ligand>
</feature>
<dbReference type="NCBIfam" id="NF004685">
    <property type="entry name" value="PRK06029.1"/>
    <property type="match status" value="1"/>
</dbReference>
<dbReference type="EC" id="2.5.1.129" evidence="7"/>
<dbReference type="NCBIfam" id="TIGR00421">
    <property type="entry name" value="ubiX_pad"/>
    <property type="match status" value="1"/>
</dbReference>
<gene>
    <name evidence="7" type="primary">ubiX</name>
    <name evidence="9" type="ORF">FAZ98_12385</name>
</gene>
<dbReference type="InterPro" id="IPR036551">
    <property type="entry name" value="Flavin_trans-like"/>
</dbReference>
<feature type="domain" description="Flavoprotein" evidence="8">
    <location>
        <begin position="58"/>
        <end position="228"/>
    </location>
</feature>
<evidence type="ECO:0000256" key="4">
    <source>
        <dbReference type="ARBA" id="ARBA00022679"/>
    </source>
</evidence>
<dbReference type="InterPro" id="IPR003382">
    <property type="entry name" value="Flavoprotein"/>
</dbReference>
<evidence type="ECO:0000256" key="2">
    <source>
        <dbReference type="ARBA" id="ARBA00022630"/>
    </source>
</evidence>
<sequence length="247" mass="26554">MVVLRGRASWPRFTAAPHRSFTCLPLRASRVIRVFPRPLIFVNHIAATPNATANPPRRLIVAITGATGAIYGVRMLDMLRRVGGVETHLLVSAAGWLNIQHELALGKDDLHARADVVHAVRDVGATIASGSFATDGMIVAPCSMKTLASVAHGLSDNLIARAADVTLKERRRLVLLVRETPFNLAHLRNMTAVTEMGGVIFPPLPAFYNQPASIDDMVDHTVARVLDLFALGPALARAWQGLGGAAE</sequence>
<comment type="caution">
    <text evidence="7">Lacks conserved residue(s) required for the propagation of feature annotation.</text>
</comment>
<evidence type="ECO:0000259" key="8">
    <source>
        <dbReference type="Pfam" id="PF02441"/>
    </source>
</evidence>
<feature type="binding site" evidence="7">
    <location>
        <begin position="143"/>
        <end position="146"/>
    </location>
    <ligand>
        <name>FMN</name>
        <dbReference type="ChEBI" id="CHEBI:58210"/>
    </ligand>
</feature>
<dbReference type="Pfam" id="PF02441">
    <property type="entry name" value="Flavoprotein"/>
    <property type="match status" value="1"/>
</dbReference>
<dbReference type="FunFam" id="3.40.50.1950:FF:000001">
    <property type="entry name" value="Flavin prenyltransferase UbiX"/>
    <property type="match status" value="1"/>
</dbReference>
<evidence type="ECO:0000256" key="5">
    <source>
        <dbReference type="ARBA" id="ARBA00050612"/>
    </source>
</evidence>
<dbReference type="PANTHER" id="PTHR43374:SF1">
    <property type="entry name" value="FLAVIN PRENYLTRANSFERASE PAD1, MITOCHONDRIAL"/>
    <property type="match status" value="1"/>
</dbReference>
<dbReference type="InterPro" id="IPR004507">
    <property type="entry name" value="UbiX-like"/>
</dbReference>
<protein>
    <recommendedName>
        <fullName evidence="7">Flavin prenyltransferase UbiX</fullName>
        <ecNumber evidence="7">2.5.1.129</ecNumber>
    </recommendedName>
</protein>
<keyword evidence="10" id="KW-1185">Reference proteome</keyword>
<accession>A0A7Z2GJ72</accession>
<dbReference type="HAMAP" id="MF_01984">
    <property type="entry name" value="ubiX_pad"/>
    <property type="match status" value="1"/>
</dbReference>
<evidence type="ECO:0000313" key="9">
    <source>
        <dbReference type="EMBL" id="QGZ62459.1"/>
    </source>
</evidence>
<dbReference type="GO" id="GO:0016831">
    <property type="term" value="F:carboxy-lyase activity"/>
    <property type="evidence" value="ECO:0007669"/>
    <property type="project" value="TreeGrafter"/>
</dbReference>
<evidence type="ECO:0000256" key="7">
    <source>
        <dbReference type="HAMAP-Rule" id="MF_01984"/>
    </source>
</evidence>
<evidence type="ECO:0000256" key="3">
    <source>
        <dbReference type="ARBA" id="ARBA00022643"/>
    </source>
</evidence>
<dbReference type="EMBL" id="CP046913">
    <property type="protein sequence ID" value="QGZ62459.1"/>
    <property type="molecule type" value="Genomic_DNA"/>
</dbReference>
<dbReference type="AlphaFoldDB" id="A0A7Z2GJ72"/>
<evidence type="ECO:0000256" key="1">
    <source>
        <dbReference type="ARBA" id="ARBA00022602"/>
    </source>
</evidence>
<dbReference type="Gene3D" id="3.40.50.1950">
    <property type="entry name" value="Flavin prenyltransferase-like"/>
    <property type="match status" value="1"/>
</dbReference>
<proteinExistence type="inferred from homology"/>
<feature type="binding site" evidence="7">
    <location>
        <position position="92"/>
    </location>
    <ligand>
        <name>FMN</name>
        <dbReference type="ChEBI" id="CHEBI:58210"/>
    </ligand>
</feature>
<feature type="binding site" evidence="7">
    <location>
        <position position="208"/>
    </location>
    <ligand>
        <name>dimethylallyl phosphate</name>
        <dbReference type="ChEBI" id="CHEBI:88052"/>
    </ligand>
</feature>
<comment type="similarity">
    <text evidence="6 7">Belongs to the UbiX/PAD1 family.</text>
</comment>